<evidence type="ECO:0000313" key="4">
    <source>
        <dbReference type="EMBL" id="SCX88060.1"/>
    </source>
</evidence>
<dbReference type="InterPro" id="IPR011335">
    <property type="entry name" value="Restrct_endonuc-II-like"/>
</dbReference>
<dbReference type="PANTHER" id="PTHR30015">
    <property type="entry name" value="MRR RESTRICTION SYSTEM PROTEIN"/>
    <property type="match status" value="1"/>
</dbReference>
<dbReference type="GO" id="GO:0003677">
    <property type="term" value="F:DNA binding"/>
    <property type="evidence" value="ECO:0007669"/>
    <property type="project" value="InterPro"/>
</dbReference>
<name>A0A1G5BDE7_9FIRM</name>
<dbReference type="Pfam" id="PF04471">
    <property type="entry name" value="Mrr_cat"/>
    <property type="match status" value="1"/>
</dbReference>
<dbReference type="SUPFAM" id="SSF52980">
    <property type="entry name" value="Restriction endonuclease-like"/>
    <property type="match status" value="1"/>
</dbReference>
<keyword evidence="1" id="KW-0804">Transcription</keyword>
<proteinExistence type="predicted"/>
<dbReference type="GO" id="GO:0015666">
    <property type="term" value="F:restriction endodeoxyribonuclease activity"/>
    <property type="evidence" value="ECO:0007669"/>
    <property type="project" value="TreeGrafter"/>
</dbReference>
<evidence type="ECO:0000313" key="5">
    <source>
        <dbReference type="Proteomes" id="UP000183047"/>
    </source>
</evidence>
<accession>A0A1G5BDE7</accession>
<dbReference type="InterPro" id="IPR007560">
    <property type="entry name" value="Restrct_endonuc_IV_Mrr"/>
</dbReference>
<evidence type="ECO:0000259" key="3">
    <source>
        <dbReference type="Pfam" id="PF05066"/>
    </source>
</evidence>
<organism evidence="4 5">
    <name type="scientific">Butyrivibrio hungatei</name>
    <dbReference type="NCBI Taxonomy" id="185008"/>
    <lineage>
        <taxon>Bacteria</taxon>
        <taxon>Bacillati</taxon>
        <taxon>Bacillota</taxon>
        <taxon>Clostridia</taxon>
        <taxon>Lachnospirales</taxon>
        <taxon>Lachnospiraceae</taxon>
        <taxon>Butyrivibrio</taxon>
    </lineage>
</organism>
<dbReference type="InterPro" id="IPR011856">
    <property type="entry name" value="tRNA_endonuc-like_dom_sf"/>
</dbReference>
<dbReference type="GO" id="GO:0009307">
    <property type="term" value="P:DNA restriction-modification system"/>
    <property type="evidence" value="ECO:0007669"/>
    <property type="project" value="InterPro"/>
</dbReference>
<dbReference type="AlphaFoldDB" id="A0A1G5BDE7"/>
<dbReference type="GO" id="GO:0006355">
    <property type="term" value="P:regulation of DNA-templated transcription"/>
    <property type="evidence" value="ECO:0007669"/>
    <property type="project" value="InterPro"/>
</dbReference>
<dbReference type="InterPro" id="IPR052906">
    <property type="entry name" value="Type_IV_Methyl-Rstrct_Enzyme"/>
</dbReference>
<dbReference type="OrthoDB" id="9803736at2"/>
<dbReference type="Pfam" id="PF05066">
    <property type="entry name" value="HARE-HTH"/>
    <property type="match status" value="1"/>
</dbReference>
<dbReference type="Proteomes" id="UP000183047">
    <property type="component" value="Unassembled WGS sequence"/>
</dbReference>
<evidence type="ECO:0000256" key="1">
    <source>
        <dbReference type="ARBA" id="ARBA00023163"/>
    </source>
</evidence>
<sequence length="283" mass="32731">MKKRTICDAIKEVLKDEKNGLTYKEIFRRIEERKLYEFGAKSPQGVVHLEIRRHCTDLFFPNASPIKCFKIARIEDKTYYYTLADESDISESKEADESNSIQYVIDIEDELLPEEKMVQAYQRYLSDLKHSLLEKVRECHPSFFEKLVVDLLLAMGYGCDDKSGQVIGKSHDGGIDGIIREDKLGLNLIYIQAKRYNEGNSVGRPEIQRFIGAMQKAEKGVFITTSRFTKEALDFANAETRKHIRLIDGDSLVELMIKNSVGLERIKEYIVFKIDEDYFEDTN</sequence>
<keyword evidence="5" id="KW-1185">Reference proteome</keyword>
<dbReference type="Gene3D" id="3.40.1350.10">
    <property type="match status" value="1"/>
</dbReference>
<dbReference type="PANTHER" id="PTHR30015:SF7">
    <property type="entry name" value="TYPE IV METHYL-DIRECTED RESTRICTION ENZYME ECOKMRR"/>
    <property type="match status" value="1"/>
</dbReference>
<evidence type="ECO:0000259" key="2">
    <source>
        <dbReference type="Pfam" id="PF04471"/>
    </source>
</evidence>
<gene>
    <name evidence="4" type="ORF">SAMN02910451_00665</name>
</gene>
<feature type="domain" description="Restriction endonuclease type IV Mrr" evidence="2">
    <location>
        <begin position="137"/>
        <end position="256"/>
    </location>
</feature>
<protein>
    <submittedName>
        <fullName evidence="4">Restriction system protein</fullName>
    </submittedName>
</protein>
<feature type="domain" description="HTH HARE-type" evidence="3">
    <location>
        <begin position="4"/>
        <end position="45"/>
    </location>
</feature>
<dbReference type="EMBL" id="FMUR01000004">
    <property type="protein sequence ID" value="SCX88060.1"/>
    <property type="molecule type" value="Genomic_DNA"/>
</dbReference>
<dbReference type="InterPro" id="IPR007759">
    <property type="entry name" value="Asxl_HARE-HTH"/>
</dbReference>
<dbReference type="RefSeq" id="WP_074461418.1">
    <property type="nucleotide sequence ID" value="NZ_FMUR01000004.1"/>
</dbReference>
<reference evidence="5" key="1">
    <citation type="submission" date="2016-10" db="EMBL/GenBank/DDBJ databases">
        <authorList>
            <person name="Varghese N."/>
            <person name="Submissions S."/>
        </authorList>
    </citation>
    <scope>NUCLEOTIDE SEQUENCE [LARGE SCALE GENOMIC DNA]</scope>
    <source>
        <strain evidence="5">XBD2006</strain>
    </source>
</reference>